<dbReference type="Gene3D" id="3.10.20.90">
    <property type="entry name" value="Phosphatidylinositol 3-kinase Catalytic Subunit, Chain A, domain 1"/>
    <property type="match status" value="1"/>
</dbReference>
<evidence type="ECO:0000313" key="4">
    <source>
        <dbReference type="EMBL" id="KAJ4389570.1"/>
    </source>
</evidence>
<organism evidence="4 5">
    <name type="scientific">Gnomoniopsis smithogilvyi</name>
    <dbReference type="NCBI Taxonomy" id="1191159"/>
    <lineage>
        <taxon>Eukaryota</taxon>
        <taxon>Fungi</taxon>
        <taxon>Dikarya</taxon>
        <taxon>Ascomycota</taxon>
        <taxon>Pezizomycotina</taxon>
        <taxon>Sordariomycetes</taxon>
        <taxon>Sordariomycetidae</taxon>
        <taxon>Diaporthales</taxon>
        <taxon>Gnomoniaceae</taxon>
        <taxon>Gnomoniopsis</taxon>
    </lineage>
</organism>
<dbReference type="EMBL" id="JAPEVB010000004">
    <property type="protein sequence ID" value="KAJ4389570.1"/>
    <property type="molecule type" value="Genomic_DNA"/>
</dbReference>
<evidence type="ECO:0000259" key="2">
    <source>
        <dbReference type="PROSITE" id="PS50053"/>
    </source>
</evidence>
<evidence type="ECO:0000313" key="5">
    <source>
        <dbReference type="Proteomes" id="UP001140453"/>
    </source>
</evidence>
<dbReference type="PROSITE" id="PS51035">
    <property type="entry name" value="BAG"/>
    <property type="match status" value="1"/>
</dbReference>
<dbReference type="Proteomes" id="UP001140453">
    <property type="component" value="Unassembled WGS sequence"/>
</dbReference>
<dbReference type="GO" id="GO:0000398">
    <property type="term" value="P:mRNA splicing, via spliceosome"/>
    <property type="evidence" value="ECO:0007669"/>
    <property type="project" value="InterPro"/>
</dbReference>
<gene>
    <name evidence="4" type="ORF">N0V93_007041</name>
</gene>
<dbReference type="Gene3D" id="1.20.58.120">
    <property type="entry name" value="BAG domain"/>
    <property type="match status" value="1"/>
</dbReference>
<dbReference type="InterPro" id="IPR039690">
    <property type="entry name" value="SNRNP25"/>
</dbReference>
<feature type="region of interest" description="Disordered" evidence="1">
    <location>
        <begin position="130"/>
        <end position="169"/>
    </location>
</feature>
<dbReference type="PANTHER" id="PTHR14942:SF0">
    <property type="entry name" value="U11_U12 SMALL NUCLEAR RIBONUCLEOPROTEIN 25 KDA PROTEIN"/>
    <property type="match status" value="1"/>
</dbReference>
<feature type="compositionally biased region" description="Acidic residues" evidence="1">
    <location>
        <begin position="295"/>
        <end position="305"/>
    </location>
</feature>
<dbReference type="PANTHER" id="PTHR14942">
    <property type="entry name" value="U11/U12 SMALL NUCLEAR RIBONUCLEOPROTEIN 25 KDA PROTEIN"/>
    <property type="match status" value="1"/>
</dbReference>
<dbReference type="PROSITE" id="PS50053">
    <property type="entry name" value="UBIQUITIN_2"/>
    <property type="match status" value="1"/>
</dbReference>
<accession>A0A9W9CW82</accession>
<feature type="region of interest" description="Disordered" evidence="1">
    <location>
        <begin position="291"/>
        <end position="378"/>
    </location>
</feature>
<dbReference type="Pfam" id="PF02179">
    <property type="entry name" value="BAG"/>
    <property type="match status" value="1"/>
</dbReference>
<dbReference type="AlphaFoldDB" id="A0A9W9CW82"/>
<comment type="caution">
    <text evidence="4">The sequence shown here is derived from an EMBL/GenBank/DDBJ whole genome shotgun (WGS) entry which is preliminary data.</text>
</comment>
<evidence type="ECO:0008006" key="6">
    <source>
        <dbReference type="Google" id="ProtNLM"/>
    </source>
</evidence>
<feature type="compositionally biased region" description="Low complexity" evidence="1">
    <location>
        <begin position="359"/>
        <end position="372"/>
    </location>
</feature>
<name>A0A9W9CW82_9PEZI</name>
<dbReference type="SMART" id="SM00264">
    <property type="entry name" value="BAG"/>
    <property type="match status" value="1"/>
</dbReference>
<proteinExistence type="predicted"/>
<dbReference type="InterPro" id="IPR029071">
    <property type="entry name" value="Ubiquitin-like_domsf"/>
</dbReference>
<feature type="domain" description="Ubiquitin-like" evidence="2">
    <location>
        <begin position="239"/>
        <end position="296"/>
    </location>
</feature>
<dbReference type="GO" id="GO:0051087">
    <property type="term" value="F:protein-folding chaperone binding"/>
    <property type="evidence" value="ECO:0007669"/>
    <property type="project" value="InterPro"/>
</dbReference>
<reference evidence="4" key="1">
    <citation type="submission" date="2022-10" db="EMBL/GenBank/DDBJ databases">
        <title>Tapping the CABI collections for fungal endophytes: first genome assemblies for Collariella, Neodidymelliopsis, Ascochyta clinopodiicola, Didymella pomorum, Didymosphaeria variabile, Neocosmospora piperis and Neocucurbitaria cava.</title>
        <authorList>
            <person name="Hill R."/>
        </authorList>
    </citation>
    <scope>NUCLEOTIDE SEQUENCE</scope>
    <source>
        <strain evidence="4">IMI 355082</strain>
    </source>
</reference>
<dbReference type="SUPFAM" id="SSF63491">
    <property type="entry name" value="BAG domain"/>
    <property type="match status" value="1"/>
</dbReference>
<dbReference type="SUPFAM" id="SSF54236">
    <property type="entry name" value="Ubiquitin-like"/>
    <property type="match status" value="1"/>
</dbReference>
<evidence type="ECO:0000256" key="1">
    <source>
        <dbReference type="SAM" id="MobiDB-lite"/>
    </source>
</evidence>
<dbReference type="InterPro" id="IPR036533">
    <property type="entry name" value="BAG_dom_sf"/>
</dbReference>
<keyword evidence="5" id="KW-1185">Reference proteome</keyword>
<feature type="domain" description="BAG" evidence="3">
    <location>
        <begin position="396"/>
        <end position="457"/>
    </location>
</feature>
<dbReference type="InterPro" id="IPR000626">
    <property type="entry name" value="Ubiquitin-like_dom"/>
</dbReference>
<sequence length="459" mass="49290">MSATLSLCPTLMPANSRRHLTQAQSNHPFLPHHPSPRPTVRVLLRTINLPTVASGPSSTLASSGALIAGHIANFTTNIYNQIPPSVLTTLDSASQYIEATTGVNPSLVYGSAAAAAILLGAIPTAYAKSVSSKSNGKDGGGQKMSRRGYSSHERGGLSPFASGLGDGRGGVPEVTDEDYSYITSEDLEGSHDMDRYGGRSAGGPALVIDDDDIILIKHKGVTYPEHFPAYSIGDAKLLVGDIRERVQMIMKLSDRRTRKIKLLYKGRQLKDDEEPVRNFNVKNNSEIMVVLPEPSGDDSSSDSEEVVVVGRDDEGRPKKSKNKKRKNNKKKSGKSASTSPRESNLEVPGGGAGASRPQSPASAVSGASASGPMEKLNAINSHFTTQLLPKCVHFTASPPSDPKKRADEHRKLSETIMQQVILKLDEVETNGEEEARARRKELVRVVQDVLKGLDNKLNG</sequence>
<feature type="compositionally biased region" description="Basic residues" evidence="1">
    <location>
        <begin position="318"/>
        <end position="333"/>
    </location>
</feature>
<dbReference type="GO" id="GO:0005681">
    <property type="term" value="C:spliceosomal complex"/>
    <property type="evidence" value="ECO:0007669"/>
    <property type="project" value="TreeGrafter"/>
</dbReference>
<dbReference type="OrthoDB" id="417450at2759"/>
<evidence type="ECO:0000259" key="3">
    <source>
        <dbReference type="PROSITE" id="PS51035"/>
    </source>
</evidence>
<protein>
    <recommendedName>
        <fullName evidence="6">BAG domain-containing protein</fullName>
    </recommendedName>
</protein>
<dbReference type="InterPro" id="IPR003103">
    <property type="entry name" value="BAG_domain"/>
</dbReference>